<dbReference type="AlphaFoldDB" id="E9G8A8"/>
<evidence type="ECO:0000313" key="3">
    <source>
        <dbReference type="Proteomes" id="UP000000305"/>
    </source>
</evidence>
<name>E9G8A8_DAPPU</name>
<keyword evidence="3" id="KW-1185">Reference proteome</keyword>
<dbReference type="KEGG" id="dpx:DAPPUDRAFT_99792"/>
<sequence>MKASSQLLLQSAFVTVLVGLLTLERFLDAAALTQPPAFSPNSTSSSTFELNRANSLNIKRTWNVVWPRAVILGSTTVMWIDLEGSQEQTTYASTTTVTVRLADSRRTYEQKTLTLHHGEAISPVELTIPMSYDGQLTVRLGCGSPANASSSGNGSNVVVGGGCQSEEFPVHPLEAIQSLSLRLERTVYHPDDVGGRSRSQQCHRPLLERFTCRLRSQEFALPAERSAAADGNVDDPGHGRRFDGRPEFPLDPATASKPPAAADGQECDGAGRKAHRSLTNGRVPFRRAGFQPEDGVGNPARIAIRWRIDCGDVGAGHHGRIGRAGPAWSFAPPPNDSLQPDDVDDDLHRSGPFKPDEQRNFTSKGMFFRRNM</sequence>
<evidence type="ECO:0000313" key="2">
    <source>
        <dbReference type="EMBL" id="EFX83944.1"/>
    </source>
</evidence>
<feature type="compositionally biased region" description="Basic and acidic residues" evidence="1">
    <location>
        <begin position="235"/>
        <end position="248"/>
    </location>
</feature>
<dbReference type="HOGENOM" id="CLU_744450_0_0_1"/>
<dbReference type="Proteomes" id="UP000000305">
    <property type="component" value="Unassembled WGS sequence"/>
</dbReference>
<feature type="region of interest" description="Disordered" evidence="1">
    <location>
        <begin position="223"/>
        <end position="292"/>
    </location>
</feature>
<gene>
    <name evidence="2" type="ORF">DAPPUDRAFT_99792</name>
</gene>
<feature type="region of interest" description="Disordered" evidence="1">
    <location>
        <begin position="324"/>
        <end position="372"/>
    </location>
</feature>
<feature type="compositionally biased region" description="Basic and acidic residues" evidence="1">
    <location>
        <begin position="346"/>
        <end position="359"/>
    </location>
</feature>
<dbReference type="InParanoid" id="E9G8A8"/>
<dbReference type="EMBL" id="GL732535">
    <property type="protein sequence ID" value="EFX83944.1"/>
    <property type="molecule type" value="Genomic_DNA"/>
</dbReference>
<reference evidence="2 3" key="1">
    <citation type="journal article" date="2011" name="Science">
        <title>The ecoresponsive genome of Daphnia pulex.</title>
        <authorList>
            <person name="Colbourne J.K."/>
            <person name="Pfrender M.E."/>
            <person name="Gilbert D."/>
            <person name="Thomas W.K."/>
            <person name="Tucker A."/>
            <person name="Oakley T.H."/>
            <person name="Tokishita S."/>
            <person name="Aerts A."/>
            <person name="Arnold G.J."/>
            <person name="Basu M.K."/>
            <person name="Bauer D.J."/>
            <person name="Caceres C.E."/>
            <person name="Carmel L."/>
            <person name="Casola C."/>
            <person name="Choi J.H."/>
            <person name="Detter J.C."/>
            <person name="Dong Q."/>
            <person name="Dusheyko S."/>
            <person name="Eads B.D."/>
            <person name="Frohlich T."/>
            <person name="Geiler-Samerotte K.A."/>
            <person name="Gerlach D."/>
            <person name="Hatcher P."/>
            <person name="Jogdeo S."/>
            <person name="Krijgsveld J."/>
            <person name="Kriventseva E.V."/>
            <person name="Kultz D."/>
            <person name="Laforsch C."/>
            <person name="Lindquist E."/>
            <person name="Lopez J."/>
            <person name="Manak J.R."/>
            <person name="Muller J."/>
            <person name="Pangilinan J."/>
            <person name="Patwardhan R.P."/>
            <person name="Pitluck S."/>
            <person name="Pritham E.J."/>
            <person name="Rechtsteiner A."/>
            <person name="Rho M."/>
            <person name="Rogozin I.B."/>
            <person name="Sakarya O."/>
            <person name="Salamov A."/>
            <person name="Schaack S."/>
            <person name="Shapiro H."/>
            <person name="Shiga Y."/>
            <person name="Skalitzky C."/>
            <person name="Smith Z."/>
            <person name="Souvorov A."/>
            <person name="Sung W."/>
            <person name="Tang Z."/>
            <person name="Tsuchiya D."/>
            <person name="Tu H."/>
            <person name="Vos H."/>
            <person name="Wang M."/>
            <person name="Wolf Y.I."/>
            <person name="Yamagata H."/>
            <person name="Yamada T."/>
            <person name="Ye Y."/>
            <person name="Shaw J.R."/>
            <person name="Andrews J."/>
            <person name="Crease T.J."/>
            <person name="Tang H."/>
            <person name="Lucas S.M."/>
            <person name="Robertson H.M."/>
            <person name="Bork P."/>
            <person name="Koonin E.V."/>
            <person name="Zdobnov E.M."/>
            <person name="Grigoriev I.V."/>
            <person name="Lynch M."/>
            <person name="Boore J.L."/>
        </authorList>
    </citation>
    <scope>NUCLEOTIDE SEQUENCE [LARGE SCALE GENOMIC DNA]</scope>
</reference>
<evidence type="ECO:0000256" key="1">
    <source>
        <dbReference type="SAM" id="MobiDB-lite"/>
    </source>
</evidence>
<protein>
    <submittedName>
        <fullName evidence="2">Uncharacterized protein</fullName>
    </submittedName>
</protein>
<accession>E9G8A8</accession>
<dbReference type="STRING" id="6669.E9G8A8"/>
<proteinExistence type="predicted"/>
<organism evidence="2 3">
    <name type="scientific">Daphnia pulex</name>
    <name type="common">Water flea</name>
    <dbReference type="NCBI Taxonomy" id="6669"/>
    <lineage>
        <taxon>Eukaryota</taxon>
        <taxon>Metazoa</taxon>
        <taxon>Ecdysozoa</taxon>
        <taxon>Arthropoda</taxon>
        <taxon>Crustacea</taxon>
        <taxon>Branchiopoda</taxon>
        <taxon>Diplostraca</taxon>
        <taxon>Cladocera</taxon>
        <taxon>Anomopoda</taxon>
        <taxon>Daphniidae</taxon>
        <taxon>Daphnia</taxon>
    </lineage>
</organism>